<name>A0A8S5VH02_9CAUD</name>
<sequence length="292" mass="34773">MFDAIKFVTSGFLKGSKVPIISDIEGYIKSEYYTTPTDVVLYDGTKFKAGTTFPYDEDELSIQIEYKPSVMTHPNISGTLTKELVFTIDEWNRYGIYMLLLIFNLIKHIGDSSKPELYLDYDIRNNLDFNLGKCRFYRPCRSIKLYMGYQYEDAISILNMDWHIIGEWLYRASKNIDNIESTMQLRFEMTKPVYIEDRYLRLRPLEFLSITKLQELFYKNLHLYPGVTKEWNPVNEYLKLFVFINMVIDCINPKGYTYEILNYIFNNTYIMYDKYDLIITDKILEDQIIKKL</sequence>
<protein>
    <submittedName>
        <fullName evidence="1">Uncharacterized protein</fullName>
    </submittedName>
</protein>
<accession>A0A8S5VH02</accession>
<dbReference type="EMBL" id="BK016265">
    <property type="protein sequence ID" value="DAG06037.1"/>
    <property type="molecule type" value="Genomic_DNA"/>
</dbReference>
<proteinExistence type="predicted"/>
<organism evidence="1">
    <name type="scientific">Myoviridae sp. ctkfK18</name>
    <dbReference type="NCBI Taxonomy" id="2825165"/>
    <lineage>
        <taxon>Viruses</taxon>
        <taxon>Duplodnaviria</taxon>
        <taxon>Heunggongvirae</taxon>
        <taxon>Uroviricota</taxon>
        <taxon>Caudoviricetes</taxon>
    </lineage>
</organism>
<evidence type="ECO:0000313" key="1">
    <source>
        <dbReference type="EMBL" id="DAG06037.1"/>
    </source>
</evidence>
<reference evidence="1" key="1">
    <citation type="journal article" date="2021" name="Proc. Natl. Acad. Sci. U.S.A.">
        <title>A Catalog of Tens of Thousands of Viruses from Human Metagenomes Reveals Hidden Associations with Chronic Diseases.</title>
        <authorList>
            <person name="Tisza M.J."/>
            <person name="Buck C.B."/>
        </authorList>
    </citation>
    <scope>NUCLEOTIDE SEQUENCE</scope>
    <source>
        <strain evidence="1">CtkfK18</strain>
    </source>
</reference>